<dbReference type="SUPFAM" id="SSF64518">
    <property type="entry name" value="Phase 1 flagellin"/>
    <property type="match status" value="1"/>
</dbReference>
<dbReference type="InterPro" id="IPR001029">
    <property type="entry name" value="Flagellin_N"/>
</dbReference>
<sequence>MVSSINSNVNVSHQLSNTQAGIDKSASRLSSGRRITSAKDDAAGLAISDRMNSQVRGVNQAIRNTNDGISLAQTADGALNESSGILQRMRELAVQSSNGIYNGNDRQSMNAEFSQLQSELDRIAGTTSFNGKNVLDGSMESGANFQVGANGGEFINVSINGATQKDLGTESLNILTGENAQNALSAIDEALTSVSESRGALGSVLNRFESTASNLGNISENVAASESRIGDADVAMEVSNKLKNRILQQAGVSIQAQANHQAESMLGLLK</sequence>
<dbReference type="PRINTS" id="PR00207">
    <property type="entry name" value="FLAGELLIN"/>
</dbReference>
<evidence type="ECO:0000256" key="3">
    <source>
        <dbReference type="RuleBase" id="RU362073"/>
    </source>
</evidence>
<dbReference type="EMBL" id="FRFE01000027">
    <property type="protein sequence ID" value="SHO51630.1"/>
    <property type="molecule type" value="Genomic_DNA"/>
</dbReference>
<feature type="domain" description="Flagellin N-terminal" evidence="4">
    <location>
        <begin position="3"/>
        <end position="138"/>
    </location>
</feature>
<comment type="subcellular location">
    <subcellularLocation>
        <location evidence="3">Secreted</location>
    </subcellularLocation>
    <subcellularLocation>
        <location evidence="3">Bacterial flagellum</location>
    </subcellularLocation>
</comment>
<dbReference type="Pfam" id="PF00669">
    <property type="entry name" value="Flagellin_N"/>
    <property type="match status" value="1"/>
</dbReference>
<feature type="domain" description="Flagellin C-terminal" evidence="5">
    <location>
        <begin position="184"/>
        <end position="269"/>
    </location>
</feature>
<evidence type="ECO:0000259" key="5">
    <source>
        <dbReference type="Pfam" id="PF00700"/>
    </source>
</evidence>
<dbReference type="OrthoDB" id="9796789at2"/>
<keyword evidence="6" id="KW-0966">Cell projection</keyword>
<keyword evidence="3" id="KW-0964">Secreted</keyword>
<keyword evidence="6" id="KW-0969">Cilium</keyword>
<dbReference type="GO" id="GO:0005198">
    <property type="term" value="F:structural molecule activity"/>
    <property type="evidence" value="ECO:0007669"/>
    <property type="project" value="UniProtKB-UniRule"/>
</dbReference>
<dbReference type="STRING" id="1121416.SAMN02745220_04100"/>
<dbReference type="RefSeq" id="WP_073615529.1">
    <property type="nucleotide sequence ID" value="NZ_FRFE01000027.1"/>
</dbReference>
<protein>
    <recommendedName>
        <fullName evidence="3">Flagellin</fullName>
    </recommendedName>
</protein>
<accession>A0A1M7YG82</accession>
<dbReference type="InterPro" id="IPR042187">
    <property type="entry name" value="Flagellin_C_sub2"/>
</dbReference>
<evidence type="ECO:0000259" key="4">
    <source>
        <dbReference type="Pfam" id="PF00669"/>
    </source>
</evidence>
<dbReference type="PANTHER" id="PTHR42792:SF2">
    <property type="entry name" value="FLAGELLIN"/>
    <property type="match status" value="1"/>
</dbReference>
<evidence type="ECO:0000313" key="7">
    <source>
        <dbReference type="Proteomes" id="UP000184603"/>
    </source>
</evidence>
<proteinExistence type="inferred from homology"/>
<dbReference type="Proteomes" id="UP000184603">
    <property type="component" value="Unassembled WGS sequence"/>
</dbReference>
<evidence type="ECO:0000313" key="6">
    <source>
        <dbReference type="EMBL" id="SHO51630.1"/>
    </source>
</evidence>
<gene>
    <name evidence="6" type="ORF">SAMN02745220_04100</name>
</gene>
<evidence type="ECO:0000256" key="2">
    <source>
        <dbReference type="ARBA" id="ARBA00023143"/>
    </source>
</evidence>
<dbReference type="AlphaFoldDB" id="A0A1M7YG82"/>
<name>A0A1M7YG82_9BACT</name>
<reference evidence="6 7" key="1">
    <citation type="submission" date="2016-12" db="EMBL/GenBank/DDBJ databases">
        <authorList>
            <person name="Song W.-J."/>
            <person name="Kurnit D.M."/>
        </authorList>
    </citation>
    <scope>NUCLEOTIDE SEQUENCE [LARGE SCALE GENOMIC DNA]</scope>
    <source>
        <strain evidence="6 7">DSM 18488</strain>
    </source>
</reference>
<keyword evidence="2 3" id="KW-0975">Bacterial flagellum</keyword>
<dbReference type="GO" id="GO:0009288">
    <property type="term" value="C:bacterial-type flagellum"/>
    <property type="evidence" value="ECO:0007669"/>
    <property type="project" value="UniProtKB-SubCell"/>
</dbReference>
<dbReference type="InterPro" id="IPR046358">
    <property type="entry name" value="Flagellin_C"/>
</dbReference>
<dbReference type="Pfam" id="PF00700">
    <property type="entry name" value="Flagellin_C"/>
    <property type="match status" value="1"/>
</dbReference>
<dbReference type="GO" id="GO:0005576">
    <property type="term" value="C:extracellular region"/>
    <property type="evidence" value="ECO:0007669"/>
    <property type="project" value="UniProtKB-SubCell"/>
</dbReference>
<organism evidence="6 7">
    <name type="scientific">Desulfopila aestuarii DSM 18488</name>
    <dbReference type="NCBI Taxonomy" id="1121416"/>
    <lineage>
        <taxon>Bacteria</taxon>
        <taxon>Pseudomonadati</taxon>
        <taxon>Thermodesulfobacteriota</taxon>
        <taxon>Desulfobulbia</taxon>
        <taxon>Desulfobulbales</taxon>
        <taxon>Desulfocapsaceae</taxon>
        <taxon>Desulfopila</taxon>
    </lineage>
</organism>
<comment type="function">
    <text evidence="3">Flagellin is the subunit protein which polymerizes to form the filaments of bacterial flagella.</text>
</comment>
<dbReference type="Gene3D" id="1.20.1330.10">
    <property type="entry name" value="f41 fragment of flagellin, N-terminal domain"/>
    <property type="match status" value="1"/>
</dbReference>
<dbReference type="InterPro" id="IPR001492">
    <property type="entry name" value="Flagellin"/>
</dbReference>
<dbReference type="PANTHER" id="PTHR42792">
    <property type="entry name" value="FLAGELLIN"/>
    <property type="match status" value="1"/>
</dbReference>
<keyword evidence="6" id="KW-0282">Flagellum</keyword>
<dbReference type="Gene3D" id="6.10.10.10">
    <property type="entry name" value="Flagellar export chaperone, C-terminal domain"/>
    <property type="match status" value="1"/>
</dbReference>
<evidence type="ECO:0000256" key="1">
    <source>
        <dbReference type="ARBA" id="ARBA00005709"/>
    </source>
</evidence>
<comment type="similarity">
    <text evidence="1 3">Belongs to the bacterial flagellin family.</text>
</comment>
<keyword evidence="7" id="KW-1185">Reference proteome</keyword>